<feature type="transmembrane region" description="Helical" evidence="3">
    <location>
        <begin position="12"/>
        <end position="30"/>
    </location>
</feature>
<dbReference type="InterPro" id="IPR012349">
    <property type="entry name" value="Split_barrel_FMN-bd"/>
</dbReference>
<protein>
    <submittedName>
        <fullName evidence="5">Flavin reductase family protein</fullName>
    </submittedName>
</protein>
<evidence type="ECO:0000256" key="2">
    <source>
        <dbReference type="ARBA" id="ARBA00023002"/>
    </source>
</evidence>
<comment type="similarity">
    <text evidence="1">Belongs to the non-flavoprotein flavin reductase family.</text>
</comment>
<evidence type="ECO:0000313" key="5">
    <source>
        <dbReference type="EMBL" id="GAA4831608.1"/>
    </source>
</evidence>
<evidence type="ECO:0000256" key="3">
    <source>
        <dbReference type="SAM" id="Phobius"/>
    </source>
</evidence>
<evidence type="ECO:0000256" key="1">
    <source>
        <dbReference type="ARBA" id="ARBA00008898"/>
    </source>
</evidence>
<keyword evidence="3" id="KW-0472">Membrane</keyword>
<keyword evidence="6" id="KW-1185">Reference proteome</keyword>
<gene>
    <name evidence="5" type="ORF">GCM10023235_02270</name>
</gene>
<keyword evidence="2" id="KW-0560">Oxidoreductase</keyword>
<dbReference type="Pfam" id="PF01613">
    <property type="entry name" value="Flavin_Reduct"/>
    <property type="match status" value="1"/>
</dbReference>
<proteinExistence type="inferred from homology"/>
<comment type="caution">
    <text evidence="5">The sequence shown here is derived from an EMBL/GenBank/DDBJ whole genome shotgun (WGS) entry which is preliminary data.</text>
</comment>
<keyword evidence="3" id="KW-0812">Transmembrane</keyword>
<dbReference type="EMBL" id="BAABIS010000001">
    <property type="protein sequence ID" value="GAA4831608.1"/>
    <property type="molecule type" value="Genomic_DNA"/>
</dbReference>
<organism evidence="5 6">
    <name type="scientific">Kitasatospora terrestris</name>
    <dbReference type="NCBI Taxonomy" id="258051"/>
    <lineage>
        <taxon>Bacteria</taxon>
        <taxon>Bacillati</taxon>
        <taxon>Actinomycetota</taxon>
        <taxon>Actinomycetes</taxon>
        <taxon>Kitasatosporales</taxon>
        <taxon>Streptomycetaceae</taxon>
        <taxon>Kitasatospora</taxon>
    </lineage>
</organism>
<reference evidence="6" key="1">
    <citation type="journal article" date="2019" name="Int. J. Syst. Evol. Microbiol.">
        <title>The Global Catalogue of Microorganisms (GCM) 10K type strain sequencing project: providing services to taxonomists for standard genome sequencing and annotation.</title>
        <authorList>
            <consortium name="The Broad Institute Genomics Platform"/>
            <consortium name="The Broad Institute Genome Sequencing Center for Infectious Disease"/>
            <person name="Wu L."/>
            <person name="Ma J."/>
        </authorList>
    </citation>
    <scope>NUCLEOTIDE SEQUENCE [LARGE SCALE GENOMIC DNA]</scope>
    <source>
        <strain evidence="6">JCM 13006</strain>
    </source>
</reference>
<dbReference type="RefSeq" id="WP_345694842.1">
    <property type="nucleotide sequence ID" value="NZ_BAABIS010000001.1"/>
</dbReference>
<feature type="domain" description="Flavin reductase like" evidence="4">
    <location>
        <begin position="15"/>
        <end position="158"/>
    </location>
</feature>
<dbReference type="PANTHER" id="PTHR30466">
    <property type="entry name" value="FLAVIN REDUCTASE"/>
    <property type="match status" value="1"/>
</dbReference>
<dbReference type="SUPFAM" id="SSF50475">
    <property type="entry name" value="FMN-binding split barrel"/>
    <property type="match status" value="1"/>
</dbReference>
<dbReference type="SMART" id="SM00903">
    <property type="entry name" value="Flavin_Reduct"/>
    <property type="match status" value="1"/>
</dbReference>
<accession>A0ABP9D6P9</accession>
<dbReference type="Proteomes" id="UP001501752">
    <property type="component" value="Unassembled WGS sequence"/>
</dbReference>
<dbReference type="PANTHER" id="PTHR30466:SF11">
    <property type="entry name" value="FLAVIN-DEPENDENT MONOOXYGENASE, REDUCTASE SUBUNIT HSAB"/>
    <property type="match status" value="1"/>
</dbReference>
<dbReference type="InterPro" id="IPR002563">
    <property type="entry name" value="Flavin_Rdtase-like_dom"/>
</dbReference>
<name>A0ABP9D6P9_9ACTN</name>
<dbReference type="Gene3D" id="2.30.110.10">
    <property type="entry name" value="Electron Transport, Fmn-binding Protein, Chain A"/>
    <property type="match status" value="1"/>
</dbReference>
<sequence>MTAVATDSRALRAVFGAFPTGVTAVAALVGGRPLGLAASSFTSVSLAPALVSLCMATTSGTWSELRRAERLGISVLGAGHGSLCRQLAGPADGRFTGVDWRATADGAVLLDGASAWFECAVDREIRAGDHDIVLLRVLDLHAEPAVDPLVFHASTFRSLAPGAPRPTP</sequence>
<evidence type="ECO:0000313" key="6">
    <source>
        <dbReference type="Proteomes" id="UP001501752"/>
    </source>
</evidence>
<dbReference type="InterPro" id="IPR050268">
    <property type="entry name" value="NADH-dep_flavin_reductase"/>
</dbReference>
<keyword evidence="3" id="KW-1133">Transmembrane helix</keyword>
<evidence type="ECO:0000259" key="4">
    <source>
        <dbReference type="SMART" id="SM00903"/>
    </source>
</evidence>